<reference evidence="1" key="1">
    <citation type="journal article" date="2014" name="Int. J. Syst. Evol. Microbiol.">
        <title>Complete genome sequence of Corynebacterium casei LMG S-19264T (=DSM 44701T), isolated from a smear-ripened cheese.</title>
        <authorList>
            <consortium name="US DOE Joint Genome Institute (JGI-PGF)"/>
            <person name="Walter F."/>
            <person name="Albersmeier A."/>
            <person name="Kalinowski J."/>
            <person name="Ruckert C."/>
        </authorList>
    </citation>
    <scope>NUCLEOTIDE SEQUENCE</scope>
    <source>
        <strain evidence="1">CGMCC 1.15725</strain>
    </source>
</reference>
<dbReference type="EMBL" id="BMJQ01000001">
    <property type="protein sequence ID" value="GGF00897.1"/>
    <property type="molecule type" value="Genomic_DNA"/>
</dbReference>
<organism evidence="1 2">
    <name type="scientific">Aliidongia dinghuensis</name>
    <dbReference type="NCBI Taxonomy" id="1867774"/>
    <lineage>
        <taxon>Bacteria</taxon>
        <taxon>Pseudomonadati</taxon>
        <taxon>Pseudomonadota</taxon>
        <taxon>Alphaproteobacteria</taxon>
        <taxon>Rhodospirillales</taxon>
        <taxon>Dongiaceae</taxon>
        <taxon>Aliidongia</taxon>
    </lineage>
</organism>
<protein>
    <submittedName>
        <fullName evidence="1">Uncharacterized protein</fullName>
    </submittedName>
</protein>
<evidence type="ECO:0000313" key="2">
    <source>
        <dbReference type="Proteomes" id="UP000646365"/>
    </source>
</evidence>
<keyword evidence="2" id="KW-1185">Reference proteome</keyword>
<name>A0A8J2YP50_9PROT</name>
<comment type="caution">
    <text evidence="1">The sequence shown here is derived from an EMBL/GenBank/DDBJ whole genome shotgun (WGS) entry which is preliminary data.</text>
</comment>
<accession>A0A8J2YP50</accession>
<proteinExistence type="predicted"/>
<gene>
    <name evidence="1" type="ORF">GCM10011611_03100</name>
</gene>
<dbReference type="SUPFAM" id="SSF51735">
    <property type="entry name" value="NAD(P)-binding Rossmann-fold domains"/>
    <property type="match status" value="1"/>
</dbReference>
<sequence length="83" mass="9034">MVFLALTRLGFEEFEALRKAGAKLALWVNTGVLIADELARLRAGGLSVTDFVRPIDPADHAAVAAAVDTIREHHPGKRVWVES</sequence>
<dbReference type="AlphaFoldDB" id="A0A8J2YP50"/>
<dbReference type="RefSeq" id="WP_189041715.1">
    <property type="nucleotide sequence ID" value="NZ_BMJQ01000001.1"/>
</dbReference>
<dbReference type="Proteomes" id="UP000646365">
    <property type="component" value="Unassembled WGS sequence"/>
</dbReference>
<evidence type="ECO:0000313" key="1">
    <source>
        <dbReference type="EMBL" id="GGF00897.1"/>
    </source>
</evidence>
<dbReference type="InterPro" id="IPR036291">
    <property type="entry name" value="NAD(P)-bd_dom_sf"/>
</dbReference>
<reference evidence="1" key="2">
    <citation type="submission" date="2020-09" db="EMBL/GenBank/DDBJ databases">
        <authorList>
            <person name="Sun Q."/>
            <person name="Zhou Y."/>
        </authorList>
    </citation>
    <scope>NUCLEOTIDE SEQUENCE</scope>
    <source>
        <strain evidence="1">CGMCC 1.15725</strain>
    </source>
</reference>